<gene>
    <name evidence="1" type="ORF">POCTA_138.1.T1140079</name>
</gene>
<evidence type="ECO:0000313" key="2">
    <source>
        <dbReference type="Proteomes" id="UP000683925"/>
    </source>
</evidence>
<organism evidence="1 2">
    <name type="scientific">Paramecium octaurelia</name>
    <dbReference type="NCBI Taxonomy" id="43137"/>
    <lineage>
        <taxon>Eukaryota</taxon>
        <taxon>Sar</taxon>
        <taxon>Alveolata</taxon>
        <taxon>Ciliophora</taxon>
        <taxon>Intramacronucleata</taxon>
        <taxon>Oligohymenophorea</taxon>
        <taxon>Peniculida</taxon>
        <taxon>Parameciidae</taxon>
        <taxon>Paramecium</taxon>
    </lineage>
</organism>
<dbReference type="AlphaFoldDB" id="A0A8S1X8R0"/>
<accession>A0A8S1X8R0</accession>
<keyword evidence="2" id="KW-1185">Reference proteome</keyword>
<dbReference type="EMBL" id="CAJJDP010000114">
    <property type="protein sequence ID" value="CAD8197373.1"/>
    <property type="molecule type" value="Genomic_DNA"/>
</dbReference>
<protein>
    <submittedName>
        <fullName evidence="1">Uncharacterized protein</fullName>
    </submittedName>
</protein>
<dbReference type="Proteomes" id="UP000683925">
    <property type="component" value="Unassembled WGS sequence"/>
</dbReference>
<evidence type="ECO:0000313" key="1">
    <source>
        <dbReference type="EMBL" id="CAD8197373.1"/>
    </source>
</evidence>
<proteinExistence type="predicted"/>
<name>A0A8S1X8R0_PAROT</name>
<comment type="caution">
    <text evidence="1">The sequence shown here is derived from an EMBL/GenBank/DDBJ whole genome shotgun (WGS) entry which is preliminary data.</text>
</comment>
<sequence>MRIPYSSQTHFQATTLVLFGFWKIRFLRPTWGRKHSLQFYFYNSNSQLKTNHQFLFLQKIIFQNIYELEYLKASNSILTIDQKGILIANLNGLNASNLLAINYMIAVNRCYLIISKAIYLQVRIIKSYFLKRAWIDRSALKKLEQVIGIM</sequence>
<reference evidence="1" key="1">
    <citation type="submission" date="2021-01" db="EMBL/GenBank/DDBJ databases">
        <authorList>
            <consortium name="Genoscope - CEA"/>
            <person name="William W."/>
        </authorList>
    </citation>
    <scope>NUCLEOTIDE SEQUENCE</scope>
</reference>